<dbReference type="GO" id="GO:0003677">
    <property type="term" value="F:DNA binding"/>
    <property type="evidence" value="ECO:0007669"/>
    <property type="project" value="TreeGrafter"/>
</dbReference>
<accession>A0A815X958</accession>
<evidence type="ECO:0000256" key="1">
    <source>
        <dbReference type="SAM" id="MobiDB-lite"/>
    </source>
</evidence>
<evidence type="ECO:0000313" key="2">
    <source>
        <dbReference type="EMBL" id="CAF1554553.1"/>
    </source>
</evidence>
<dbReference type="Proteomes" id="UP000663855">
    <property type="component" value="Unassembled WGS sequence"/>
</dbReference>
<dbReference type="PANTHER" id="PTHR23389:SF21">
    <property type="entry name" value="ATPASE FAMILY AAA DOMAIN-CONTAINING PROTEIN 5"/>
    <property type="match status" value="1"/>
</dbReference>
<dbReference type="PANTHER" id="PTHR23389">
    <property type="entry name" value="CHROMOSOME TRANSMISSION FIDELITY FACTOR 18"/>
    <property type="match status" value="1"/>
</dbReference>
<feature type="region of interest" description="Disordered" evidence="1">
    <location>
        <begin position="321"/>
        <end position="407"/>
    </location>
</feature>
<organism evidence="2 3">
    <name type="scientific">Rotaria magnacalcarata</name>
    <dbReference type="NCBI Taxonomy" id="392030"/>
    <lineage>
        <taxon>Eukaryota</taxon>
        <taxon>Metazoa</taxon>
        <taxon>Spiralia</taxon>
        <taxon>Gnathifera</taxon>
        <taxon>Rotifera</taxon>
        <taxon>Eurotatoria</taxon>
        <taxon>Bdelloidea</taxon>
        <taxon>Philodinida</taxon>
        <taxon>Philodinidae</taxon>
        <taxon>Rotaria</taxon>
    </lineage>
</organism>
<feature type="region of interest" description="Disordered" evidence="1">
    <location>
        <begin position="195"/>
        <end position="216"/>
    </location>
</feature>
<dbReference type="GO" id="GO:0005634">
    <property type="term" value="C:nucleus"/>
    <property type="evidence" value="ECO:0007669"/>
    <property type="project" value="TreeGrafter"/>
</dbReference>
<dbReference type="EMBL" id="CAJNOV010014539">
    <property type="protein sequence ID" value="CAF1554553.1"/>
    <property type="molecule type" value="Genomic_DNA"/>
</dbReference>
<dbReference type="AlphaFoldDB" id="A0A815X958"/>
<feature type="compositionally biased region" description="Basic and acidic residues" evidence="1">
    <location>
        <begin position="377"/>
        <end position="387"/>
    </location>
</feature>
<dbReference type="Gene3D" id="3.40.50.300">
    <property type="entry name" value="P-loop containing nucleotide triphosphate hydrolases"/>
    <property type="match status" value="1"/>
</dbReference>
<name>A0A815X958_9BILA</name>
<evidence type="ECO:0008006" key="4">
    <source>
        <dbReference type="Google" id="ProtNLM"/>
    </source>
</evidence>
<reference evidence="2" key="1">
    <citation type="submission" date="2021-02" db="EMBL/GenBank/DDBJ databases">
        <authorList>
            <person name="Nowell W R."/>
        </authorList>
    </citation>
    <scope>NUCLEOTIDE SEQUENCE</scope>
</reference>
<proteinExistence type="predicted"/>
<dbReference type="InterPro" id="IPR027417">
    <property type="entry name" value="P-loop_NTPase"/>
</dbReference>
<protein>
    <recommendedName>
        <fullName evidence="4">ATPase AAA-type core domain-containing protein</fullName>
    </recommendedName>
</protein>
<evidence type="ECO:0000313" key="3">
    <source>
        <dbReference type="Proteomes" id="UP000663855"/>
    </source>
</evidence>
<comment type="caution">
    <text evidence="2">The sequence shown here is derived from an EMBL/GenBank/DDBJ whole genome shotgun (WGS) entry which is preliminary data.</text>
</comment>
<dbReference type="GO" id="GO:0061860">
    <property type="term" value="F:DNA clamp unloader activity"/>
    <property type="evidence" value="ECO:0007669"/>
    <property type="project" value="TreeGrafter"/>
</dbReference>
<feature type="compositionally biased region" description="Basic and acidic residues" evidence="1">
    <location>
        <begin position="359"/>
        <end position="368"/>
    </location>
</feature>
<dbReference type="SUPFAM" id="SSF52540">
    <property type="entry name" value="P-loop containing nucleoside triphosphate hydrolases"/>
    <property type="match status" value="1"/>
</dbReference>
<sequence>MKLTQKTLFQCFEKSRPSAPIINSLPNFQPSESQIKSSSEQHESNVRRLDFVLPIHIRQLDNTLSNDSIPYLNERKFNDENLLDSSQEFYRICPTIVKNENPLPKLEFIKISSTERQMELFAEYTHDEPVIDWKSMFEILQDYRKKAIEQNQYKQLLWTEIYRPKNAKTYLGNHTRQMKRLDEWFSYWRKKLQNDQPKKQNSRKKRKRIADDDYSDEDFSNDSNMLFDGGCHPKPEHPQLIFIHGSGTTSLVHALADEYNFIVTETNGSQTRARAPLLKQLEQVTNHHQLSFKRCPSDTIMLQDKSISMKELLSPLPVKKKAKNEHKSISMKELLSPLPVKKKAKNERNSITTYFNRGKNNDEQKENKSQCQSKATISDKKESKKLTNETNTTKRRSKTKPEEKPIIQPDNQFLSSVQVEKTSLIFFDEIETLTTDDNFWSCLKKLLETAKKPIILTSNSRTNPEDAIVNLSKIGYYELVHLEPNEEEPVCCFLRLILLIEMLEVPVLDDLKNLFHFCSCNLRQTLLTLEFLAQTSTVENVEKSSSEENNSTISKPKWQSSRIFDAMYYSHLGEQWNESPMKILFDDLTVKYTSKYKQSHLLLLNHSKTDEKRIELYDTFKLFMQEQEFDNIIDQPSFYLDYRPYIRQICQNEQNNKSGLNSNRRIRHSLSFRGCSLRWPDFEILSAGIDCL</sequence>
<gene>
    <name evidence="2" type="ORF">CJN711_LOCUS30673</name>
</gene>